<evidence type="ECO:0000313" key="2">
    <source>
        <dbReference type="Proteomes" id="UP001150603"/>
    </source>
</evidence>
<name>A0ACC1J7K3_9FUNG</name>
<protein>
    <submittedName>
        <fullName evidence="1">Uncharacterized protein</fullName>
    </submittedName>
</protein>
<proteinExistence type="predicted"/>
<sequence length="404" mass="44234">MSDTVYGNRISLISKSGIRYTGTLNDVNESEQTISLEQVRSMGTEGRKGNPLEEIPASNDIYEYIQFRATDVISVQFETEQAAPPPPPQVPNDPAILDARTKPREQAQPQQQKPVQAAPVAQEAPAAPAPAAKPTPVEAPARKQAESATSDNTEEQDTFQRQGGYQRQQQGGRGGYRGRGGYQNNGGYRGGYRGRGGYQSSGGRGGYQPRQGGRRIEIPESDFDFESSNSKLNKDDLAKEFAKLSVDVTEEVETPLSNSSAGSTSKNADVSSTAYVPKKSFFDDISCETKERIQMLEHGLSPEERRSRLNAERQQNYETFGQTAADQSRYRYNRYRGGHQGGNRGGYHHNYNNNTSSSNGGSWRGGRGGYFNQGRGGYRYNSSGNHDGTSSSRTEGYVESGTQA</sequence>
<evidence type="ECO:0000313" key="1">
    <source>
        <dbReference type="EMBL" id="KAJ1940565.1"/>
    </source>
</evidence>
<dbReference type="Proteomes" id="UP001150603">
    <property type="component" value="Unassembled WGS sequence"/>
</dbReference>
<gene>
    <name evidence="1" type="ORF">FBU59_003773</name>
</gene>
<reference evidence="1" key="1">
    <citation type="submission" date="2022-07" db="EMBL/GenBank/DDBJ databases">
        <title>Phylogenomic reconstructions and comparative analyses of Kickxellomycotina fungi.</title>
        <authorList>
            <person name="Reynolds N.K."/>
            <person name="Stajich J.E."/>
            <person name="Barry K."/>
            <person name="Grigoriev I.V."/>
            <person name="Crous P."/>
            <person name="Smith M.E."/>
        </authorList>
    </citation>
    <scope>NUCLEOTIDE SEQUENCE</scope>
    <source>
        <strain evidence="1">NRRL 5244</strain>
    </source>
</reference>
<dbReference type="EMBL" id="JANBPW010002508">
    <property type="protein sequence ID" value="KAJ1940565.1"/>
    <property type="molecule type" value="Genomic_DNA"/>
</dbReference>
<keyword evidence="2" id="KW-1185">Reference proteome</keyword>
<organism evidence="1 2">
    <name type="scientific">Linderina macrospora</name>
    <dbReference type="NCBI Taxonomy" id="4868"/>
    <lineage>
        <taxon>Eukaryota</taxon>
        <taxon>Fungi</taxon>
        <taxon>Fungi incertae sedis</taxon>
        <taxon>Zoopagomycota</taxon>
        <taxon>Kickxellomycotina</taxon>
        <taxon>Kickxellomycetes</taxon>
        <taxon>Kickxellales</taxon>
        <taxon>Kickxellaceae</taxon>
        <taxon>Linderina</taxon>
    </lineage>
</organism>
<comment type="caution">
    <text evidence="1">The sequence shown here is derived from an EMBL/GenBank/DDBJ whole genome shotgun (WGS) entry which is preliminary data.</text>
</comment>
<accession>A0ACC1J7K3</accession>